<evidence type="ECO:0000256" key="7">
    <source>
        <dbReference type="ARBA" id="ARBA00023136"/>
    </source>
</evidence>
<accession>A0A427XKG4</accession>
<dbReference type="STRING" id="105984.A0A427XKG4"/>
<keyword evidence="4" id="KW-1003">Cell membrane</keyword>
<dbReference type="Pfam" id="PF03595">
    <property type="entry name" value="SLAC1"/>
    <property type="match status" value="1"/>
</dbReference>
<keyword evidence="11" id="KW-1185">Reference proteome</keyword>
<keyword evidence="3" id="KW-0813">Transport</keyword>
<dbReference type="InterPro" id="IPR004695">
    <property type="entry name" value="SLAC1/Mae1/Ssu1/TehA"/>
</dbReference>
<comment type="caution">
    <text evidence="10">The sequence shown here is derived from an EMBL/GenBank/DDBJ whole genome shotgun (WGS) entry which is preliminary data.</text>
</comment>
<evidence type="ECO:0000256" key="9">
    <source>
        <dbReference type="SAM" id="Phobius"/>
    </source>
</evidence>
<feature type="transmembrane region" description="Helical" evidence="9">
    <location>
        <begin position="400"/>
        <end position="421"/>
    </location>
</feature>
<keyword evidence="5 9" id="KW-0812">Transmembrane</keyword>
<evidence type="ECO:0000256" key="6">
    <source>
        <dbReference type="ARBA" id="ARBA00022989"/>
    </source>
</evidence>
<dbReference type="Gene3D" id="1.50.10.150">
    <property type="entry name" value="Voltage-dependent anion channel"/>
    <property type="match status" value="1"/>
</dbReference>
<comment type="similarity">
    <text evidence="2">Belongs to the tellurite-resistance/dicarboxylate transporter (TDT) family.</text>
</comment>
<dbReference type="InterPro" id="IPR051629">
    <property type="entry name" value="Sulfite_efflux_TDT"/>
</dbReference>
<dbReference type="CDD" id="cd09318">
    <property type="entry name" value="TDT_SSU1"/>
    <property type="match status" value="1"/>
</dbReference>
<evidence type="ECO:0000256" key="3">
    <source>
        <dbReference type="ARBA" id="ARBA00022448"/>
    </source>
</evidence>
<dbReference type="RefSeq" id="XP_028474384.1">
    <property type="nucleotide sequence ID" value="XM_028617077.1"/>
</dbReference>
<feature type="transmembrane region" description="Helical" evidence="9">
    <location>
        <begin position="272"/>
        <end position="294"/>
    </location>
</feature>
<feature type="transmembrane region" description="Helical" evidence="9">
    <location>
        <begin position="127"/>
        <end position="149"/>
    </location>
</feature>
<keyword evidence="7 9" id="KW-0472">Membrane</keyword>
<dbReference type="PANTHER" id="PTHR31686:SF1">
    <property type="entry name" value="SULFITE EFFLUX PUMP SSU1"/>
    <property type="match status" value="1"/>
</dbReference>
<dbReference type="OrthoDB" id="1099at2759"/>
<feature type="transmembrane region" description="Helical" evidence="9">
    <location>
        <begin position="170"/>
        <end position="193"/>
    </location>
</feature>
<gene>
    <name evidence="10" type="primary">SSU1</name>
    <name evidence="10" type="ORF">EHS24_001276</name>
</gene>
<dbReference type="PANTHER" id="PTHR31686">
    <property type="match status" value="1"/>
</dbReference>
<evidence type="ECO:0000313" key="11">
    <source>
        <dbReference type="Proteomes" id="UP000279236"/>
    </source>
</evidence>
<evidence type="ECO:0000256" key="5">
    <source>
        <dbReference type="ARBA" id="ARBA00022692"/>
    </source>
</evidence>
<dbReference type="InterPro" id="IPR038665">
    <property type="entry name" value="Voltage-dep_anion_channel_sf"/>
</dbReference>
<evidence type="ECO:0000256" key="1">
    <source>
        <dbReference type="ARBA" id="ARBA00004651"/>
    </source>
</evidence>
<feature type="transmembrane region" description="Helical" evidence="9">
    <location>
        <begin position="89"/>
        <end position="115"/>
    </location>
</feature>
<dbReference type="Proteomes" id="UP000279236">
    <property type="component" value="Unassembled WGS sequence"/>
</dbReference>
<name>A0A427XKG4_9TREE</name>
<comment type="subcellular location">
    <subcellularLocation>
        <location evidence="1">Cell membrane</location>
        <topology evidence="1">Multi-pass membrane protein</topology>
    </subcellularLocation>
</comment>
<feature type="transmembrane region" description="Helical" evidence="9">
    <location>
        <begin position="237"/>
        <end position="260"/>
    </location>
</feature>
<feature type="transmembrane region" description="Helical" evidence="9">
    <location>
        <begin position="433"/>
        <end position="456"/>
    </location>
</feature>
<organism evidence="10 11">
    <name type="scientific">Apiotrichum porosum</name>
    <dbReference type="NCBI Taxonomy" id="105984"/>
    <lineage>
        <taxon>Eukaryota</taxon>
        <taxon>Fungi</taxon>
        <taxon>Dikarya</taxon>
        <taxon>Basidiomycota</taxon>
        <taxon>Agaricomycotina</taxon>
        <taxon>Tremellomycetes</taxon>
        <taxon>Trichosporonales</taxon>
        <taxon>Trichosporonaceae</taxon>
        <taxon>Apiotrichum</taxon>
    </lineage>
</organism>
<evidence type="ECO:0000313" key="10">
    <source>
        <dbReference type="EMBL" id="RSH79237.1"/>
    </source>
</evidence>
<feature type="transmembrane region" description="Helical" evidence="9">
    <location>
        <begin position="357"/>
        <end position="379"/>
    </location>
</feature>
<dbReference type="AlphaFoldDB" id="A0A427XKG4"/>
<dbReference type="GeneID" id="39585819"/>
<evidence type="ECO:0000256" key="8">
    <source>
        <dbReference type="SAM" id="MobiDB-lite"/>
    </source>
</evidence>
<reference evidence="10 11" key="1">
    <citation type="submission" date="2018-11" db="EMBL/GenBank/DDBJ databases">
        <title>Genome sequence of Apiotrichum porosum DSM 27194.</title>
        <authorList>
            <person name="Aliyu H."/>
            <person name="Gorte O."/>
            <person name="Ochsenreither K."/>
        </authorList>
    </citation>
    <scope>NUCLEOTIDE SEQUENCE [LARGE SCALE GENOMIC DNA]</scope>
    <source>
        <strain evidence="10 11">DSM 27194</strain>
    </source>
</reference>
<feature type="transmembrane region" description="Helical" evidence="9">
    <location>
        <begin position="205"/>
        <end position="225"/>
    </location>
</feature>
<dbReference type="EMBL" id="RSCE01000010">
    <property type="protein sequence ID" value="RSH79237.1"/>
    <property type="molecule type" value="Genomic_DNA"/>
</dbReference>
<dbReference type="GO" id="GO:0000319">
    <property type="term" value="F:sulfite transmembrane transporter activity"/>
    <property type="evidence" value="ECO:0007669"/>
    <property type="project" value="TreeGrafter"/>
</dbReference>
<protein>
    <submittedName>
        <fullName evidence="10">Transporter</fullName>
    </submittedName>
</protein>
<proteinExistence type="inferred from homology"/>
<sequence length="508" mass="55011">MTTPYNSLTTPPTPHVPASPSDLRGSLVSTAPGSPPLSSSDGSMTDSLATLAPVQHQQPEYDNGSSSAHPTTHHAPYAYEKRPRGVLAYLAYAALHTPPSFFAINMGTGIVSILLHNFPYPARWLQYLGTIVFVLNVVIFVALFSATIARYCIWSGVFMITAKHNLNSMFWGTFPMGFVTIVNMIAIVCVPAWGSKWASLALGLWWIDIAVAVLVNFGTVFLLFTKQHQTELSVSPAWLLPVVSTVVAAASGSIVAQSLMPFNPNLARATLLASYVIWGTGVPLAFMVITIVVYRMALHGPPPHTLLASVFLPLGPCAQGAFGIVNMGVTARQLAYEHSTPIIPGMALEASLHIADAMYAGGIVAGLILWGLALLWYTLGIALFLDGWRKDWSLLGTGKFTVGYWSLTFPIGVFSTASLALGTELQSTAFKVIAAFLAVQVVLHWIFVSVGTLWTFRDGTLFSSQKFETEDAPHIGQRWHREDWPKTHTSDIEARPGKQATEVACEIP</sequence>
<evidence type="ECO:0000256" key="2">
    <source>
        <dbReference type="ARBA" id="ARBA00008566"/>
    </source>
</evidence>
<keyword evidence="6 9" id="KW-1133">Transmembrane helix</keyword>
<evidence type="ECO:0000256" key="4">
    <source>
        <dbReference type="ARBA" id="ARBA00022475"/>
    </source>
</evidence>
<feature type="compositionally biased region" description="Polar residues" evidence="8">
    <location>
        <begin position="1"/>
        <end position="10"/>
    </location>
</feature>
<feature type="region of interest" description="Disordered" evidence="8">
    <location>
        <begin position="1"/>
        <end position="46"/>
    </location>
</feature>
<dbReference type="GO" id="GO:0005886">
    <property type="term" value="C:plasma membrane"/>
    <property type="evidence" value="ECO:0007669"/>
    <property type="project" value="UniProtKB-SubCell"/>
</dbReference>
<dbReference type="FunFam" id="1.50.10.150:FF:000004">
    <property type="entry name" value="Malic acid transporter"/>
    <property type="match status" value="1"/>
</dbReference>